<keyword evidence="6" id="KW-0695">RNA-directed DNA polymerase</keyword>
<reference evidence="11 12" key="1">
    <citation type="submission" date="2014-03" db="EMBL/GenBank/DDBJ databases">
        <title>Bradyrhizobium valentinum sp. nov., isolated from effective nodules of Lupinus mariae-josephae, a lupine endemic of basic-lime soils in Eastern Spain.</title>
        <authorList>
            <person name="Duran D."/>
            <person name="Rey L."/>
            <person name="Navarro A."/>
            <person name="Busquets A."/>
            <person name="Imperial J."/>
            <person name="Ruiz-Argueso T."/>
        </authorList>
    </citation>
    <scope>NUCLEOTIDE SEQUENCE [LARGE SCALE GENOMIC DNA]</scope>
    <source>
        <strain evidence="11 12">Ro19</strain>
    </source>
</reference>
<protein>
    <recommendedName>
        <fullName evidence="1">RNA-directed DNA polymerase</fullName>
        <ecNumber evidence="1">2.7.7.49</ecNumber>
    </recommendedName>
</protein>
<dbReference type="PANTHER" id="PTHR34047:SF7">
    <property type="entry name" value="RNA-DIRECTED DNA POLYMERASE"/>
    <property type="match status" value="1"/>
</dbReference>
<dbReference type="Pfam" id="PF13365">
    <property type="entry name" value="Trypsin_2"/>
    <property type="match status" value="1"/>
</dbReference>
<evidence type="ECO:0000313" key="12">
    <source>
        <dbReference type="Proteomes" id="UP000052023"/>
    </source>
</evidence>
<dbReference type="EC" id="2.7.7.49" evidence="1"/>
<dbReference type="GO" id="GO:0046872">
    <property type="term" value="F:metal ion binding"/>
    <property type="evidence" value="ECO:0007669"/>
    <property type="project" value="UniProtKB-KW"/>
</dbReference>
<evidence type="ECO:0000256" key="8">
    <source>
        <dbReference type="ARBA" id="ARBA00034120"/>
    </source>
</evidence>
<comment type="similarity">
    <text evidence="8">Belongs to the bacterial reverse transcriptase family.</text>
</comment>
<comment type="catalytic activity">
    <reaction evidence="9">
        <text>DNA(n) + a 2'-deoxyribonucleoside 5'-triphosphate = DNA(n+1) + diphosphate</text>
        <dbReference type="Rhea" id="RHEA:22508"/>
        <dbReference type="Rhea" id="RHEA-COMP:17339"/>
        <dbReference type="Rhea" id="RHEA-COMP:17340"/>
        <dbReference type="ChEBI" id="CHEBI:33019"/>
        <dbReference type="ChEBI" id="CHEBI:61560"/>
        <dbReference type="ChEBI" id="CHEBI:173112"/>
        <dbReference type="EC" id="2.7.7.49"/>
    </reaction>
</comment>
<dbReference type="GO" id="GO:0003964">
    <property type="term" value="F:RNA-directed DNA polymerase activity"/>
    <property type="evidence" value="ECO:0007669"/>
    <property type="project" value="UniProtKB-KW"/>
</dbReference>
<dbReference type="EMBL" id="LLYA01000046">
    <property type="protein sequence ID" value="KRR29102.1"/>
    <property type="molecule type" value="Genomic_DNA"/>
</dbReference>
<dbReference type="InterPro" id="IPR000123">
    <property type="entry name" value="Reverse_transcriptase_msDNA"/>
</dbReference>
<keyword evidence="5" id="KW-0460">Magnesium</keyword>
<evidence type="ECO:0000256" key="3">
    <source>
        <dbReference type="ARBA" id="ARBA00022695"/>
    </source>
</evidence>
<feature type="domain" description="Reverse transcriptase" evidence="10">
    <location>
        <begin position="1"/>
        <end position="260"/>
    </location>
</feature>
<keyword evidence="4" id="KW-0479">Metal-binding</keyword>
<dbReference type="Gene3D" id="2.40.10.10">
    <property type="entry name" value="Trypsin-like serine proteases"/>
    <property type="match status" value="2"/>
</dbReference>
<dbReference type="Pfam" id="PF00078">
    <property type="entry name" value="RVT_1"/>
    <property type="match status" value="1"/>
</dbReference>
<dbReference type="Proteomes" id="UP000052023">
    <property type="component" value="Unassembled WGS sequence"/>
</dbReference>
<dbReference type="PRINTS" id="PR00866">
    <property type="entry name" value="RNADNAPOLMS"/>
</dbReference>
<dbReference type="RefSeq" id="WP_057842436.1">
    <property type="nucleotide sequence ID" value="NZ_LLYA01000046.1"/>
</dbReference>
<dbReference type="InterPro" id="IPR043504">
    <property type="entry name" value="Peptidase_S1_PA_chymotrypsin"/>
</dbReference>
<dbReference type="InterPro" id="IPR009003">
    <property type="entry name" value="Peptidase_S1_PA"/>
</dbReference>
<dbReference type="InterPro" id="IPR043502">
    <property type="entry name" value="DNA/RNA_pol_sf"/>
</dbReference>
<sequence length="532" mass="58778">MPSLASFFVTPIWITVPNELTSEAELLKFLALSTAELKNIWWFRGRMYQKFEISKGEGKKRVISAPDRRLKMLQTKIASSLAPIYRPRNPVHGFVNGRSVKTNATAHLRSKFVMNLDIQGFFSAITEGRVSGLMSALGIDGRVAEILARICCNEGVLPQGAPSSPVISNMICFRMDKELQMIAKESRCIYTRYADDITFSSYQPLTPLFEGPPPPAGNFSPDLLKDRLRGAFRSNGFAINPQKVHYADKHSRRTVTGLKINERVNVDRKFVRNIRAALFVVEKQGAAVAQKALKDKYGREASIVSHLRGRISWVGHIKGPSDPIFRGLASRYNKLFPSEKLEILPTIFEVRERAVWVVEHWGDDAAEGSAQGTAFFLKSGGLVTAWHCVEGATEIAVYHPSKPSNKFKVTVAKNDAHRDLAVLSHEIPAIEYYEFEISKRTFKAGDNTTALGFPSFGPGDKINVRSGSITSLPTKSAVQLIEVTQKLSQGMSGGPLLDEDGAVAGINHKGGPSEARDFAVHYKVLTDWLSGS</sequence>
<evidence type="ECO:0000256" key="1">
    <source>
        <dbReference type="ARBA" id="ARBA00012493"/>
    </source>
</evidence>
<dbReference type="OrthoDB" id="7055795at2"/>
<name>A0A0R3NAD1_9BRAD</name>
<dbReference type="GO" id="GO:0051607">
    <property type="term" value="P:defense response to virus"/>
    <property type="evidence" value="ECO:0007669"/>
    <property type="project" value="UniProtKB-KW"/>
</dbReference>
<evidence type="ECO:0000256" key="4">
    <source>
        <dbReference type="ARBA" id="ARBA00022723"/>
    </source>
</evidence>
<keyword evidence="2" id="KW-0808">Transferase</keyword>
<dbReference type="CDD" id="cd03487">
    <property type="entry name" value="RT_Bac_retron_II"/>
    <property type="match status" value="1"/>
</dbReference>
<comment type="caution">
    <text evidence="11">The sequence shown here is derived from an EMBL/GenBank/DDBJ whole genome shotgun (WGS) entry which is preliminary data.</text>
</comment>
<organism evidence="11 12">
    <name type="scientific">Bradyrhizobium retamae</name>
    <dbReference type="NCBI Taxonomy" id="1300035"/>
    <lineage>
        <taxon>Bacteria</taxon>
        <taxon>Pseudomonadati</taxon>
        <taxon>Pseudomonadota</taxon>
        <taxon>Alphaproteobacteria</taxon>
        <taxon>Hyphomicrobiales</taxon>
        <taxon>Nitrobacteraceae</taxon>
        <taxon>Bradyrhizobium</taxon>
    </lineage>
</organism>
<gene>
    <name evidence="11" type="ORF">CQ13_18355</name>
</gene>
<evidence type="ECO:0000256" key="7">
    <source>
        <dbReference type="ARBA" id="ARBA00023118"/>
    </source>
</evidence>
<dbReference type="PANTHER" id="PTHR34047">
    <property type="entry name" value="NUCLEAR INTRON MATURASE 1, MITOCHONDRIAL-RELATED"/>
    <property type="match status" value="1"/>
</dbReference>
<dbReference type="SUPFAM" id="SSF56672">
    <property type="entry name" value="DNA/RNA polymerases"/>
    <property type="match status" value="1"/>
</dbReference>
<keyword evidence="7" id="KW-0051">Antiviral defense</keyword>
<accession>A0A0R3NAD1</accession>
<dbReference type="AlphaFoldDB" id="A0A0R3NAD1"/>
<keyword evidence="3" id="KW-0548">Nucleotidyltransferase</keyword>
<evidence type="ECO:0000256" key="2">
    <source>
        <dbReference type="ARBA" id="ARBA00022679"/>
    </source>
</evidence>
<evidence type="ECO:0000256" key="5">
    <source>
        <dbReference type="ARBA" id="ARBA00022842"/>
    </source>
</evidence>
<evidence type="ECO:0000256" key="6">
    <source>
        <dbReference type="ARBA" id="ARBA00022918"/>
    </source>
</evidence>
<dbReference type="GO" id="GO:0003723">
    <property type="term" value="F:RNA binding"/>
    <property type="evidence" value="ECO:0007669"/>
    <property type="project" value="InterPro"/>
</dbReference>
<evidence type="ECO:0000313" key="11">
    <source>
        <dbReference type="EMBL" id="KRR29102.1"/>
    </source>
</evidence>
<keyword evidence="12" id="KW-1185">Reference proteome</keyword>
<dbReference type="InterPro" id="IPR051083">
    <property type="entry name" value="GrpII_Intron_Splice-Mob/Def"/>
</dbReference>
<dbReference type="SUPFAM" id="SSF50494">
    <property type="entry name" value="Trypsin-like serine proteases"/>
    <property type="match status" value="1"/>
</dbReference>
<evidence type="ECO:0000259" key="10">
    <source>
        <dbReference type="PROSITE" id="PS50878"/>
    </source>
</evidence>
<proteinExistence type="inferred from homology"/>
<dbReference type="PROSITE" id="PS50878">
    <property type="entry name" value="RT_POL"/>
    <property type="match status" value="1"/>
</dbReference>
<evidence type="ECO:0000256" key="9">
    <source>
        <dbReference type="ARBA" id="ARBA00048173"/>
    </source>
</evidence>
<dbReference type="InterPro" id="IPR000477">
    <property type="entry name" value="RT_dom"/>
</dbReference>